<gene>
    <name evidence="2" type="ORF">H2200_004104</name>
</gene>
<keyword evidence="3" id="KW-1185">Reference proteome</keyword>
<evidence type="ECO:0000313" key="3">
    <source>
        <dbReference type="Proteomes" id="UP001172673"/>
    </source>
</evidence>
<name>A0AA38XFN4_9EURO</name>
<dbReference type="AlphaFoldDB" id="A0AA38XFN4"/>
<reference evidence="2" key="1">
    <citation type="submission" date="2022-10" db="EMBL/GenBank/DDBJ databases">
        <title>Culturing micro-colonial fungi from biological soil crusts in the Mojave desert and describing Neophaeococcomyces mojavensis, and introducing the new genera and species Taxawa tesnikishii.</title>
        <authorList>
            <person name="Kurbessoian T."/>
            <person name="Stajich J.E."/>
        </authorList>
    </citation>
    <scope>NUCLEOTIDE SEQUENCE</scope>
    <source>
        <strain evidence="2">TK_41</strain>
    </source>
</reference>
<evidence type="ECO:0000313" key="2">
    <source>
        <dbReference type="EMBL" id="KAJ9612507.1"/>
    </source>
</evidence>
<protein>
    <submittedName>
        <fullName evidence="2">Uncharacterized protein</fullName>
    </submittedName>
</protein>
<proteinExistence type="predicted"/>
<feature type="compositionally biased region" description="Basic and acidic residues" evidence="1">
    <location>
        <begin position="1"/>
        <end position="46"/>
    </location>
</feature>
<feature type="compositionally biased region" description="Basic residues" evidence="1">
    <location>
        <begin position="47"/>
        <end position="57"/>
    </location>
</feature>
<sequence>MKRRAIDGAGKRESVTSTIEKEYGRTWRRDDPSRRGSDYRQLEKSDRRSKKRKKRACRERVFNLQYEHDGEDEESPDHFGGEEGDIPKGQNSDDERSFVTRYEEESG</sequence>
<evidence type="ECO:0000256" key="1">
    <source>
        <dbReference type="SAM" id="MobiDB-lite"/>
    </source>
</evidence>
<comment type="caution">
    <text evidence="2">The sequence shown here is derived from an EMBL/GenBank/DDBJ whole genome shotgun (WGS) entry which is preliminary data.</text>
</comment>
<feature type="region of interest" description="Disordered" evidence="1">
    <location>
        <begin position="1"/>
        <end position="107"/>
    </location>
</feature>
<dbReference type="Proteomes" id="UP001172673">
    <property type="component" value="Unassembled WGS sequence"/>
</dbReference>
<accession>A0AA38XFN4</accession>
<organism evidence="2 3">
    <name type="scientific">Cladophialophora chaetospira</name>
    <dbReference type="NCBI Taxonomy" id="386627"/>
    <lineage>
        <taxon>Eukaryota</taxon>
        <taxon>Fungi</taxon>
        <taxon>Dikarya</taxon>
        <taxon>Ascomycota</taxon>
        <taxon>Pezizomycotina</taxon>
        <taxon>Eurotiomycetes</taxon>
        <taxon>Chaetothyriomycetidae</taxon>
        <taxon>Chaetothyriales</taxon>
        <taxon>Herpotrichiellaceae</taxon>
        <taxon>Cladophialophora</taxon>
    </lineage>
</organism>
<feature type="compositionally biased region" description="Basic and acidic residues" evidence="1">
    <location>
        <begin position="91"/>
        <end position="107"/>
    </location>
</feature>
<dbReference type="EMBL" id="JAPDRK010000005">
    <property type="protein sequence ID" value="KAJ9612507.1"/>
    <property type="molecule type" value="Genomic_DNA"/>
</dbReference>